<evidence type="ECO:0000256" key="3">
    <source>
        <dbReference type="ARBA" id="ARBA00022989"/>
    </source>
</evidence>
<evidence type="ECO:0000256" key="4">
    <source>
        <dbReference type="ARBA" id="ARBA00023136"/>
    </source>
</evidence>
<dbReference type="RefSeq" id="WP_170077732.1">
    <property type="nucleotide sequence ID" value="NZ_JABAFA010000028.1"/>
</dbReference>
<dbReference type="Pfam" id="PF05105">
    <property type="entry name" value="Phage_holin_4_1"/>
    <property type="match status" value="1"/>
</dbReference>
<dbReference type="AlphaFoldDB" id="A0A848B5D5"/>
<keyword evidence="7" id="KW-1185">Reference proteome</keyword>
<keyword evidence="2 5" id="KW-0812">Transmembrane</keyword>
<comment type="caution">
    <text evidence="6">The sequence shown here is derived from an EMBL/GenBank/DDBJ whole genome shotgun (WGS) entry which is preliminary data.</text>
</comment>
<name>A0A848B5D5_9FIRM</name>
<evidence type="ECO:0000256" key="5">
    <source>
        <dbReference type="SAM" id="Phobius"/>
    </source>
</evidence>
<accession>A0A848B5D5</accession>
<reference evidence="6 7" key="1">
    <citation type="submission" date="2020-04" db="EMBL/GenBank/DDBJ databases">
        <authorList>
            <person name="Hitch T.C.A."/>
            <person name="Wylensek D."/>
            <person name="Clavel T."/>
        </authorList>
    </citation>
    <scope>NUCLEOTIDE SEQUENCE [LARGE SCALE GENOMIC DNA]</scope>
    <source>
        <strain evidence="6 7">PG-130-P53-12</strain>
    </source>
</reference>
<organism evidence="6 7">
    <name type="scientific">Selenomonas bovis</name>
    <dbReference type="NCBI Taxonomy" id="416586"/>
    <lineage>
        <taxon>Bacteria</taxon>
        <taxon>Bacillati</taxon>
        <taxon>Bacillota</taxon>
        <taxon>Negativicutes</taxon>
        <taxon>Selenomonadales</taxon>
        <taxon>Selenomonadaceae</taxon>
        <taxon>Selenomonas</taxon>
    </lineage>
</organism>
<gene>
    <name evidence="6" type="ORF">HF878_07850</name>
</gene>
<evidence type="ECO:0000313" key="6">
    <source>
        <dbReference type="EMBL" id="NMD99380.1"/>
    </source>
</evidence>
<sequence>MEHIRYWAAGIGAILGDFFVGMDGLLTVLVAFVVLDYITGVLCAVVEKRLSSETGFKGICQKVMIFCLVGMANLLDTQIIGSGSMLRTAVIFFYCANEGISITENAARIGLPVPEKLRKVMEQLKGK</sequence>
<evidence type="ECO:0000256" key="2">
    <source>
        <dbReference type="ARBA" id="ARBA00022692"/>
    </source>
</evidence>
<evidence type="ECO:0000256" key="1">
    <source>
        <dbReference type="ARBA" id="ARBA00004141"/>
    </source>
</evidence>
<keyword evidence="3 5" id="KW-1133">Transmembrane helix</keyword>
<dbReference type="InterPro" id="IPR006480">
    <property type="entry name" value="Phage_holin_4_1"/>
</dbReference>
<dbReference type="NCBIfam" id="TIGR01593">
    <property type="entry name" value="holin_tox_secr"/>
    <property type="match status" value="1"/>
</dbReference>
<keyword evidence="4 5" id="KW-0472">Membrane</keyword>
<dbReference type="Proteomes" id="UP000543804">
    <property type="component" value="Unassembled WGS sequence"/>
</dbReference>
<dbReference type="GO" id="GO:0016020">
    <property type="term" value="C:membrane"/>
    <property type="evidence" value="ECO:0007669"/>
    <property type="project" value="UniProtKB-SubCell"/>
</dbReference>
<proteinExistence type="predicted"/>
<evidence type="ECO:0000313" key="7">
    <source>
        <dbReference type="Proteomes" id="UP000543804"/>
    </source>
</evidence>
<protein>
    <submittedName>
        <fullName evidence="6">Phage holin family protein</fullName>
    </submittedName>
</protein>
<feature type="transmembrane region" description="Helical" evidence="5">
    <location>
        <begin position="25"/>
        <end position="46"/>
    </location>
</feature>
<comment type="subcellular location">
    <subcellularLocation>
        <location evidence="1">Membrane</location>
        <topology evidence="1">Multi-pass membrane protein</topology>
    </subcellularLocation>
</comment>
<dbReference type="EMBL" id="JABAFA010000028">
    <property type="protein sequence ID" value="NMD99380.1"/>
    <property type="molecule type" value="Genomic_DNA"/>
</dbReference>